<dbReference type="Proteomes" id="UP001152130">
    <property type="component" value="Unassembled WGS sequence"/>
</dbReference>
<evidence type="ECO:0000256" key="1">
    <source>
        <dbReference type="SAM" id="MobiDB-lite"/>
    </source>
</evidence>
<feature type="region of interest" description="Disordered" evidence="1">
    <location>
        <begin position="149"/>
        <end position="209"/>
    </location>
</feature>
<name>A0A9W8U6E6_9HYPO</name>
<organism evidence="2 3">
    <name type="scientific">Fusarium irregulare</name>
    <dbReference type="NCBI Taxonomy" id="2494466"/>
    <lineage>
        <taxon>Eukaryota</taxon>
        <taxon>Fungi</taxon>
        <taxon>Dikarya</taxon>
        <taxon>Ascomycota</taxon>
        <taxon>Pezizomycotina</taxon>
        <taxon>Sordariomycetes</taxon>
        <taxon>Hypocreomycetidae</taxon>
        <taxon>Hypocreales</taxon>
        <taxon>Nectriaceae</taxon>
        <taxon>Fusarium</taxon>
        <taxon>Fusarium incarnatum-equiseti species complex</taxon>
    </lineage>
</organism>
<evidence type="ECO:0000313" key="2">
    <source>
        <dbReference type="EMBL" id="KAJ4005876.1"/>
    </source>
</evidence>
<reference evidence="2" key="1">
    <citation type="submission" date="2022-10" db="EMBL/GenBank/DDBJ databases">
        <title>Fusarium specimens isolated from Avocado Roots.</title>
        <authorList>
            <person name="Stajich J."/>
            <person name="Roper C."/>
            <person name="Heimlech-Rivalta G."/>
        </authorList>
    </citation>
    <scope>NUCLEOTIDE SEQUENCE</scope>
    <source>
        <strain evidence="2">CF00143</strain>
    </source>
</reference>
<dbReference type="EMBL" id="JAPDHF010000020">
    <property type="protein sequence ID" value="KAJ4005876.1"/>
    <property type="molecule type" value="Genomic_DNA"/>
</dbReference>
<gene>
    <name evidence="2" type="ORF">NW766_010700</name>
</gene>
<sequence length="255" mass="28616">MRTPQNVYQENYHAIRKRLDDELRQLMQCQDNPSSYERGADALFQLAGEIKELEIQYRQSVTSMEQDYRERLDVAHKRLACGMIDAFGDIIFDPCVQDKFRQALAHQKLAIETDSIREEHNIAQDTHTDPQTDTDLDEHERVMTHMALDEHASLESQSTGGGARVTRQPPNQNQFPRGVEISGSCRTSNTPGNPDQQAIATSETNAPQLEEPSLHVRLTMEKSLVSQTISVSRTSPAPEASTCSETNMSSEASVD</sequence>
<evidence type="ECO:0000313" key="3">
    <source>
        <dbReference type="Proteomes" id="UP001152130"/>
    </source>
</evidence>
<feature type="compositionally biased region" description="Polar residues" evidence="1">
    <location>
        <begin position="184"/>
        <end position="207"/>
    </location>
</feature>
<dbReference type="AlphaFoldDB" id="A0A9W8U6E6"/>
<keyword evidence="3" id="KW-1185">Reference proteome</keyword>
<accession>A0A9W8U6E6</accession>
<comment type="caution">
    <text evidence="2">The sequence shown here is derived from an EMBL/GenBank/DDBJ whole genome shotgun (WGS) entry which is preliminary data.</text>
</comment>
<feature type="region of interest" description="Disordered" evidence="1">
    <location>
        <begin position="227"/>
        <end position="255"/>
    </location>
</feature>
<protein>
    <submittedName>
        <fullName evidence="2">Uncharacterized protein</fullName>
    </submittedName>
</protein>
<proteinExistence type="predicted"/>